<dbReference type="InterPro" id="IPR023296">
    <property type="entry name" value="Glyco_hydro_beta-prop_sf"/>
</dbReference>
<evidence type="ECO:0000256" key="1">
    <source>
        <dbReference type="ARBA" id="ARBA00009902"/>
    </source>
</evidence>
<dbReference type="GO" id="GO:0004564">
    <property type="term" value="F:beta-fructofuranosidase activity"/>
    <property type="evidence" value="ECO:0007669"/>
    <property type="project" value="UniProtKB-EC"/>
</dbReference>
<keyword evidence="3 7" id="KW-0378">Hydrolase</keyword>
<keyword evidence="4" id="KW-0326">Glycosidase</keyword>
<keyword evidence="8" id="KW-1185">Reference proteome</keyword>
<dbReference type="SMART" id="SM00640">
    <property type="entry name" value="Glyco_32"/>
    <property type="match status" value="1"/>
</dbReference>
<reference evidence="7 8" key="1">
    <citation type="journal article" date="2021" name="Nat. Commun.">
        <title>Genetic determinants of endophytism in the Arabidopsis root mycobiome.</title>
        <authorList>
            <person name="Mesny F."/>
            <person name="Miyauchi S."/>
            <person name="Thiergart T."/>
            <person name="Pickel B."/>
            <person name="Atanasova L."/>
            <person name="Karlsson M."/>
            <person name="Huettel B."/>
            <person name="Barry K.W."/>
            <person name="Haridas S."/>
            <person name="Chen C."/>
            <person name="Bauer D."/>
            <person name="Andreopoulos W."/>
            <person name="Pangilinan J."/>
            <person name="LaButti K."/>
            <person name="Riley R."/>
            <person name="Lipzen A."/>
            <person name="Clum A."/>
            <person name="Drula E."/>
            <person name="Henrissat B."/>
            <person name="Kohler A."/>
            <person name="Grigoriev I.V."/>
            <person name="Martin F.M."/>
            <person name="Hacquard S."/>
        </authorList>
    </citation>
    <scope>NUCLEOTIDE SEQUENCE [LARGE SCALE GENOMIC DNA]</scope>
    <source>
        <strain evidence="7 8">MPI-CAGE-CH-0241</strain>
    </source>
</reference>
<dbReference type="SUPFAM" id="SSF75005">
    <property type="entry name" value="Arabinanase/levansucrase/invertase"/>
    <property type="match status" value="1"/>
</dbReference>
<dbReference type="InterPro" id="IPR051214">
    <property type="entry name" value="GH32_Enzymes"/>
</dbReference>
<dbReference type="GO" id="GO:0005975">
    <property type="term" value="P:carbohydrate metabolic process"/>
    <property type="evidence" value="ECO:0007669"/>
    <property type="project" value="InterPro"/>
</dbReference>
<name>A0A9P9APG9_9HYPO</name>
<evidence type="ECO:0000256" key="3">
    <source>
        <dbReference type="ARBA" id="ARBA00022801"/>
    </source>
</evidence>
<dbReference type="EMBL" id="JAGPYM010000010">
    <property type="protein sequence ID" value="KAH6889727.1"/>
    <property type="molecule type" value="Genomic_DNA"/>
</dbReference>
<dbReference type="Pfam" id="PF00251">
    <property type="entry name" value="Glyco_hydro_32N"/>
    <property type="match status" value="1"/>
</dbReference>
<comment type="similarity">
    <text evidence="1">Belongs to the glycosyl hydrolase 32 family.</text>
</comment>
<evidence type="ECO:0000256" key="2">
    <source>
        <dbReference type="ARBA" id="ARBA00012758"/>
    </source>
</evidence>
<protein>
    <recommendedName>
        <fullName evidence="2">beta-fructofuranosidase</fullName>
        <ecNumber evidence="2">3.2.1.26</ecNumber>
    </recommendedName>
</protein>
<feature type="compositionally biased region" description="Pro residues" evidence="5">
    <location>
        <begin position="1"/>
        <end position="14"/>
    </location>
</feature>
<gene>
    <name evidence="7" type="ORF">B0T10DRAFT_403873</name>
</gene>
<feature type="domain" description="Glycosyl hydrolase family 32 N-terminal" evidence="6">
    <location>
        <begin position="31"/>
        <end position="319"/>
    </location>
</feature>
<dbReference type="InterPro" id="IPR001362">
    <property type="entry name" value="Glyco_hydro_32"/>
</dbReference>
<dbReference type="EC" id="3.2.1.26" evidence="2"/>
<accession>A0A9P9APG9</accession>
<dbReference type="CDD" id="cd08995">
    <property type="entry name" value="GH32_EcAec43-like"/>
    <property type="match status" value="1"/>
</dbReference>
<dbReference type="AlphaFoldDB" id="A0A9P9APG9"/>
<evidence type="ECO:0000256" key="5">
    <source>
        <dbReference type="SAM" id="MobiDB-lite"/>
    </source>
</evidence>
<evidence type="ECO:0000313" key="7">
    <source>
        <dbReference type="EMBL" id="KAH6889727.1"/>
    </source>
</evidence>
<dbReference type="InterPro" id="IPR013148">
    <property type="entry name" value="Glyco_hydro_32_N"/>
</dbReference>
<dbReference type="OrthoDB" id="202537at2759"/>
<dbReference type="Gene3D" id="2.115.10.20">
    <property type="entry name" value="Glycosyl hydrolase domain, family 43"/>
    <property type="match status" value="1"/>
</dbReference>
<dbReference type="PANTHER" id="PTHR43101">
    <property type="entry name" value="BETA-FRUCTOSIDASE"/>
    <property type="match status" value="1"/>
</dbReference>
<evidence type="ECO:0000256" key="4">
    <source>
        <dbReference type="ARBA" id="ARBA00023295"/>
    </source>
</evidence>
<dbReference type="PANTHER" id="PTHR43101:SF1">
    <property type="entry name" value="BETA-FRUCTOSIDASE"/>
    <property type="match status" value="1"/>
</dbReference>
<evidence type="ECO:0000259" key="6">
    <source>
        <dbReference type="Pfam" id="PF00251"/>
    </source>
</evidence>
<proteinExistence type="inferred from homology"/>
<comment type="caution">
    <text evidence="7">The sequence shown here is derived from an EMBL/GenBank/DDBJ whole genome shotgun (WGS) entry which is preliminary data.</text>
</comment>
<evidence type="ECO:0000313" key="8">
    <source>
        <dbReference type="Proteomes" id="UP000777438"/>
    </source>
</evidence>
<organism evidence="7 8">
    <name type="scientific">Thelonectria olida</name>
    <dbReference type="NCBI Taxonomy" id="1576542"/>
    <lineage>
        <taxon>Eukaryota</taxon>
        <taxon>Fungi</taxon>
        <taxon>Dikarya</taxon>
        <taxon>Ascomycota</taxon>
        <taxon>Pezizomycotina</taxon>
        <taxon>Sordariomycetes</taxon>
        <taxon>Hypocreomycetidae</taxon>
        <taxon>Hypocreales</taxon>
        <taxon>Nectriaceae</taxon>
        <taxon>Thelonectria</taxon>
    </lineage>
</organism>
<dbReference type="Proteomes" id="UP000777438">
    <property type="component" value="Unassembled WGS sequence"/>
</dbReference>
<feature type="region of interest" description="Disordered" evidence="5">
    <location>
        <begin position="1"/>
        <end position="24"/>
    </location>
</feature>
<sequence>MGPVPSVPTPPPDTCPYSRPPSEQAAADAIPVLVDNTYHLFHLVTPPATKHHPERLRSSWSRIRSSNLIEWTRDPEPALTPGRQPTDPDADGAWTGSAVLGLDKVLHLFYTGYNLSQGGRQVVLHTKARDRHGTRFEAPGTPIAIRGSLDQYEDIDFRDPFIFYNKCEARYWMLVATRLASGPHWSRGCIALLTSSDMETWTVSPEPLYAPNDMLCPECPELFTLPNGKWYLVYSRFHAPDAGTVYRIADHPRGPFRVPRDGSHGRLDGRRWYAAKSCPKAGDARKRIIFGWLGDYADDDGKWLWGGDLGIPREMSADGNGYLRIEVDGELRDFLWRSSKPVCPSNAAPSLYLCSVGSTATHFPELGPVALCRDLFVDFRVAACDAHSFGVMFQTDASGKGHRLQFSPAGHGLFSVSLWTDFPPLDDFWADQYRLYLPRPVDGPELVRHDNVSLVDGVFLVLRGQIVEAFCGGRSLSFRLPMPPPPSLDNNVSDGEMRRIGWFVEDGIVDLVHISIRYRIKNAAFNVVEVPVGCHDK</sequence>